<feature type="compositionally biased region" description="Basic residues" evidence="12">
    <location>
        <begin position="105"/>
        <end position="114"/>
    </location>
</feature>
<accession>A0AAE0VB38</accession>
<dbReference type="GO" id="GO:0006355">
    <property type="term" value="P:regulation of DNA-templated transcription"/>
    <property type="evidence" value="ECO:0007669"/>
    <property type="project" value="TreeGrafter"/>
</dbReference>
<dbReference type="SUPFAM" id="SSF57903">
    <property type="entry name" value="FYVE/PHD zinc finger"/>
    <property type="match status" value="1"/>
</dbReference>
<evidence type="ECO:0000256" key="2">
    <source>
        <dbReference type="ARBA" id="ARBA00010210"/>
    </source>
</evidence>
<keyword evidence="7 11" id="KW-0539">Nucleus</keyword>
<feature type="binding site" evidence="9">
    <location>
        <position position="266"/>
    </location>
    <ligand>
        <name>Zn(2+)</name>
        <dbReference type="ChEBI" id="CHEBI:29105"/>
        <label>1</label>
    </ligand>
</feature>
<evidence type="ECO:0000256" key="8">
    <source>
        <dbReference type="PIRSR" id="PIRSR628651-50"/>
    </source>
</evidence>
<dbReference type="InterPro" id="IPR011011">
    <property type="entry name" value="Znf_FYVE_PHD"/>
</dbReference>
<keyword evidence="5 9" id="KW-0862">Zinc</keyword>
<feature type="site" description="Histone H3K4me3 binding" evidence="8">
    <location>
        <position position="253"/>
    </location>
</feature>
<dbReference type="InterPro" id="IPR019786">
    <property type="entry name" value="Zinc_finger_PHD-type_CS"/>
</dbReference>
<evidence type="ECO:0000256" key="6">
    <source>
        <dbReference type="ARBA" id="ARBA00022853"/>
    </source>
</evidence>
<feature type="region of interest" description="Disordered" evidence="12">
    <location>
        <begin position="170"/>
        <end position="214"/>
    </location>
</feature>
<feature type="binding site" evidence="9">
    <location>
        <position position="279"/>
    </location>
    <ligand>
        <name>Zn(2+)</name>
        <dbReference type="ChEBI" id="CHEBI:29105"/>
        <label>2</label>
    </ligand>
</feature>
<feature type="site" description="Histone H3K4me3 binding" evidence="8">
    <location>
        <position position="249"/>
    </location>
</feature>
<feature type="region of interest" description="Disordered" evidence="12">
    <location>
        <begin position="105"/>
        <end position="148"/>
    </location>
</feature>
<evidence type="ECO:0000256" key="7">
    <source>
        <dbReference type="ARBA" id="ARBA00023242"/>
    </source>
</evidence>
<evidence type="ECO:0000256" key="11">
    <source>
        <dbReference type="RuleBase" id="RU361213"/>
    </source>
</evidence>
<feature type="domain" description="PHD-type" evidence="13">
    <location>
        <begin position="236"/>
        <end position="285"/>
    </location>
</feature>
<feature type="compositionally biased region" description="Basic and acidic residues" evidence="12">
    <location>
        <begin position="115"/>
        <end position="148"/>
    </location>
</feature>
<reference evidence="14" key="1">
    <citation type="submission" date="2023-06" db="EMBL/GenBank/DDBJ databases">
        <title>Male Hemibagrus guttatus genome.</title>
        <authorList>
            <person name="Bian C."/>
        </authorList>
    </citation>
    <scope>NUCLEOTIDE SEQUENCE</scope>
    <source>
        <strain evidence="14">Male_cb2023</strain>
        <tissue evidence="14">Muscle</tissue>
    </source>
</reference>
<keyword evidence="4 10" id="KW-0863">Zinc-finger</keyword>
<feature type="compositionally biased region" description="Basic and acidic residues" evidence="12">
    <location>
        <begin position="190"/>
        <end position="208"/>
    </location>
</feature>
<gene>
    <name evidence="14" type="ORF">QTP70_033426</name>
</gene>
<evidence type="ECO:0000256" key="4">
    <source>
        <dbReference type="ARBA" id="ARBA00022771"/>
    </source>
</evidence>
<comment type="caution">
    <text evidence="14">The sequence shown here is derived from an EMBL/GenBank/DDBJ whole genome shotgun (WGS) entry which is preliminary data.</text>
</comment>
<feature type="binding site" evidence="9">
    <location>
        <position position="257"/>
    </location>
    <ligand>
        <name>Zn(2+)</name>
        <dbReference type="ChEBI" id="CHEBI:29105"/>
        <label>2</label>
    </ligand>
</feature>
<dbReference type="SMART" id="SM01408">
    <property type="entry name" value="ING"/>
    <property type="match status" value="1"/>
</dbReference>
<dbReference type="Gene3D" id="6.10.140.1740">
    <property type="match status" value="1"/>
</dbReference>
<evidence type="ECO:0000256" key="10">
    <source>
        <dbReference type="PROSITE-ProRule" id="PRU00146"/>
    </source>
</evidence>
<keyword evidence="15" id="KW-1185">Reference proteome</keyword>
<dbReference type="PROSITE" id="PS01359">
    <property type="entry name" value="ZF_PHD_1"/>
    <property type="match status" value="1"/>
</dbReference>
<dbReference type="InterPro" id="IPR024610">
    <property type="entry name" value="ING_N_histone-binding"/>
</dbReference>
<protein>
    <recommendedName>
        <fullName evidence="11">Inhibitor of growth protein</fullName>
    </recommendedName>
</protein>
<feature type="site" description="Histone H3K4me3 binding" evidence="8">
    <location>
        <position position="261"/>
    </location>
</feature>
<dbReference type="InterPro" id="IPR019787">
    <property type="entry name" value="Znf_PHD-finger"/>
</dbReference>
<dbReference type="Pfam" id="PF12998">
    <property type="entry name" value="ING"/>
    <property type="match status" value="1"/>
</dbReference>
<dbReference type="GO" id="GO:0008270">
    <property type="term" value="F:zinc ion binding"/>
    <property type="evidence" value="ECO:0007669"/>
    <property type="project" value="UniProtKB-KW"/>
</dbReference>
<comment type="similarity">
    <text evidence="2 11">Belongs to the ING family.</text>
</comment>
<organism evidence="14 15">
    <name type="scientific">Hemibagrus guttatus</name>
    <dbReference type="NCBI Taxonomy" id="175788"/>
    <lineage>
        <taxon>Eukaryota</taxon>
        <taxon>Metazoa</taxon>
        <taxon>Chordata</taxon>
        <taxon>Craniata</taxon>
        <taxon>Vertebrata</taxon>
        <taxon>Euteleostomi</taxon>
        <taxon>Actinopterygii</taxon>
        <taxon>Neopterygii</taxon>
        <taxon>Teleostei</taxon>
        <taxon>Ostariophysi</taxon>
        <taxon>Siluriformes</taxon>
        <taxon>Bagridae</taxon>
        <taxon>Hemibagrus</taxon>
    </lineage>
</organism>
<keyword evidence="3 9" id="KW-0479">Metal-binding</keyword>
<feature type="binding site" evidence="9">
    <location>
        <position position="241"/>
    </location>
    <ligand>
        <name>Zn(2+)</name>
        <dbReference type="ChEBI" id="CHEBI:29105"/>
        <label>1</label>
    </ligand>
</feature>
<dbReference type="InterPro" id="IPR013083">
    <property type="entry name" value="Znf_RING/FYVE/PHD"/>
</dbReference>
<evidence type="ECO:0000256" key="9">
    <source>
        <dbReference type="PIRSR" id="PIRSR628651-51"/>
    </source>
</evidence>
<dbReference type="AlphaFoldDB" id="A0AAE0VB38"/>
<evidence type="ECO:0000313" key="14">
    <source>
        <dbReference type="EMBL" id="KAK3546725.1"/>
    </source>
</evidence>
<comment type="subcellular location">
    <subcellularLocation>
        <location evidence="1 11">Nucleus</location>
    </subcellularLocation>
</comment>
<comment type="function">
    <text evidence="11">Component of an histone acetyltransferase complex.</text>
</comment>
<dbReference type="GO" id="GO:2001235">
    <property type="term" value="P:positive regulation of apoptotic signaling pathway"/>
    <property type="evidence" value="ECO:0007669"/>
    <property type="project" value="TreeGrafter"/>
</dbReference>
<dbReference type="GO" id="GO:0006325">
    <property type="term" value="P:chromatin organization"/>
    <property type="evidence" value="ECO:0007669"/>
    <property type="project" value="UniProtKB-KW"/>
</dbReference>
<comment type="domain">
    <text evidence="11">The PHD-type zinc finger mediates the binding to H3K4me3.</text>
</comment>
<feature type="binding site" evidence="9">
    <location>
        <position position="282"/>
    </location>
    <ligand>
        <name>Zn(2+)</name>
        <dbReference type="ChEBI" id="CHEBI:29105"/>
        <label>2</label>
    </ligand>
</feature>
<dbReference type="Gene3D" id="3.30.40.10">
    <property type="entry name" value="Zinc/RING finger domain, C3HC4 (zinc finger)"/>
    <property type="match status" value="1"/>
</dbReference>
<name>A0AAE0VB38_9TELE</name>
<dbReference type="PROSITE" id="PS50016">
    <property type="entry name" value="ZF_PHD_2"/>
    <property type="match status" value="1"/>
</dbReference>
<dbReference type="EMBL" id="JAUCMX010000005">
    <property type="protein sequence ID" value="KAK3546725.1"/>
    <property type="molecule type" value="Genomic_DNA"/>
</dbReference>
<dbReference type="CDD" id="cd15586">
    <property type="entry name" value="PHD_ING4_5"/>
    <property type="match status" value="1"/>
</dbReference>
<feature type="binding site" evidence="9">
    <location>
        <position position="239"/>
    </location>
    <ligand>
        <name>Zn(2+)</name>
        <dbReference type="ChEBI" id="CHEBI:29105"/>
        <label>1</label>
    </ligand>
</feature>
<proteinExistence type="inferred from homology"/>
<dbReference type="SMART" id="SM00249">
    <property type="entry name" value="PHD"/>
    <property type="match status" value="1"/>
</dbReference>
<sequence>MAIAMYLEHYLDSIEGLPFELQRNFSLMTDLDNRTEEKKVEIDGLASEYMESVRNLSPEERVQHLKRIELAFSKCLEFSDDKVQLAMQIYELVCVCEEEGRRRRRVGRRVGRRRGGGEEEERRRREEEGGGGEEGRGGGGGERRRGVDKHIRRLDADLARFENELKDKLDLSGLDSSDDKKSRKKKNLKDRRGGSGREKNSSGHDSPKHKAQKNSDVLLDVHSPDVLDMPVDPNEPTYCLCTQVSYGEMIGCDNADCPIEWFHFSCVGLTTKPKGKWFCPRCTQDMKKK</sequence>
<evidence type="ECO:0000259" key="13">
    <source>
        <dbReference type="PROSITE" id="PS50016"/>
    </source>
</evidence>
<keyword evidence="6 11" id="KW-0156">Chromatin regulator</keyword>
<dbReference type="GO" id="GO:0005634">
    <property type="term" value="C:nucleus"/>
    <property type="evidence" value="ECO:0007669"/>
    <property type="project" value="UniProtKB-SubCell"/>
</dbReference>
<dbReference type="PANTHER" id="PTHR10333">
    <property type="entry name" value="INHIBITOR OF GROWTH PROTEIN"/>
    <property type="match status" value="1"/>
</dbReference>
<comment type="subunit">
    <text evidence="11">Component of an histone acetyltransferase complex. Interacts with H3K4me3 and to a lesser extent with H3K4me2.</text>
</comment>
<evidence type="ECO:0000256" key="5">
    <source>
        <dbReference type="ARBA" id="ARBA00022833"/>
    </source>
</evidence>
<feature type="binding site" evidence="9">
    <location>
        <position position="263"/>
    </location>
    <ligand>
        <name>Zn(2+)</name>
        <dbReference type="ChEBI" id="CHEBI:29105"/>
        <label>1</label>
    </ligand>
</feature>
<evidence type="ECO:0000256" key="12">
    <source>
        <dbReference type="SAM" id="MobiDB-lite"/>
    </source>
</evidence>
<evidence type="ECO:0000256" key="1">
    <source>
        <dbReference type="ARBA" id="ARBA00004123"/>
    </source>
</evidence>
<dbReference type="InterPro" id="IPR028651">
    <property type="entry name" value="ING_fam"/>
</dbReference>
<dbReference type="PANTHER" id="PTHR10333:SF42">
    <property type="entry name" value="INHIBITOR OF GROWTH PROTEIN 5"/>
    <property type="match status" value="1"/>
</dbReference>
<dbReference type="Proteomes" id="UP001274896">
    <property type="component" value="Unassembled WGS sequence"/>
</dbReference>
<dbReference type="FunFam" id="3.30.40.10:FF:000016">
    <property type="entry name" value="Inhibitor of growth protein"/>
    <property type="match status" value="1"/>
</dbReference>
<evidence type="ECO:0000256" key="3">
    <source>
        <dbReference type="ARBA" id="ARBA00022723"/>
    </source>
</evidence>
<dbReference type="GO" id="GO:0003682">
    <property type="term" value="F:chromatin binding"/>
    <property type="evidence" value="ECO:0007669"/>
    <property type="project" value="TreeGrafter"/>
</dbReference>
<evidence type="ECO:0000313" key="15">
    <source>
        <dbReference type="Proteomes" id="UP001274896"/>
    </source>
</evidence>
<feature type="binding site" evidence="9">
    <location>
        <position position="252"/>
    </location>
    <ligand>
        <name>Zn(2+)</name>
        <dbReference type="ChEBI" id="CHEBI:29105"/>
        <label>2</label>
    </ligand>
</feature>
<dbReference type="InterPro" id="IPR001965">
    <property type="entry name" value="Znf_PHD"/>
</dbReference>
<feature type="site" description="Histone H3K4me3 binding" evidence="8">
    <location>
        <position position="238"/>
    </location>
</feature>